<reference evidence="3 4" key="1">
    <citation type="submission" date="2018-08" db="EMBL/GenBank/DDBJ databases">
        <title>Genomic Encyclopedia of Type Strains, Phase IV (KMG-IV): sequencing the most valuable type-strain genomes for metagenomic binning, comparative biology and taxonomic classification.</title>
        <authorList>
            <person name="Goeker M."/>
        </authorList>
    </citation>
    <scope>NUCLEOTIDE SEQUENCE [LARGE SCALE GENOMIC DNA]</scope>
    <source>
        <strain evidence="3 4">BW863</strain>
    </source>
</reference>
<dbReference type="OrthoDB" id="9806572at2"/>
<evidence type="ECO:0000313" key="3">
    <source>
        <dbReference type="EMBL" id="REF84685.1"/>
    </source>
</evidence>
<evidence type="ECO:0000256" key="1">
    <source>
        <dbReference type="SAM" id="MobiDB-lite"/>
    </source>
</evidence>
<comment type="caution">
    <text evidence="3">The sequence shown here is derived from an EMBL/GenBank/DDBJ whole genome shotgun (WGS) entry which is preliminary data.</text>
</comment>
<dbReference type="RefSeq" id="WP_129396386.1">
    <property type="nucleotide sequence ID" value="NZ_CP025086.1"/>
</dbReference>
<evidence type="ECO:0000256" key="2">
    <source>
        <dbReference type="SAM" id="SignalP"/>
    </source>
</evidence>
<dbReference type="PROSITE" id="PS51257">
    <property type="entry name" value="PROKAR_LIPOPROTEIN"/>
    <property type="match status" value="1"/>
</dbReference>
<dbReference type="Proteomes" id="UP000256900">
    <property type="component" value="Unassembled WGS sequence"/>
</dbReference>
<organism evidence="3 4">
    <name type="scientific">Methylovirgula ligni</name>
    <dbReference type="NCBI Taxonomy" id="569860"/>
    <lineage>
        <taxon>Bacteria</taxon>
        <taxon>Pseudomonadati</taxon>
        <taxon>Pseudomonadota</taxon>
        <taxon>Alphaproteobacteria</taxon>
        <taxon>Hyphomicrobiales</taxon>
        <taxon>Beijerinckiaceae</taxon>
        <taxon>Methylovirgula</taxon>
    </lineage>
</organism>
<keyword evidence="4" id="KW-1185">Reference proteome</keyword>
<evidence type="ECO:0000313" key="4">
    <source>
        <dbReference type="Proteomes" id="UP000256900"/>
    </source>
</evidence>
<evidence type="ECO:0008006" key="5">
    <source>
        <dbReference type="Google" id="ProtNLM"/>
    </source>
</evidence>
<dbReference type="AlphaFoldDB" id="A0A3D9YQA3"/>
<feature type="signal peptide" evidence="2">
    <location>
        <begin position="1"/>
        <end position="26"/>
    </location>
</feature>
<feature type="chain" id="PRO_5017674812" description="Invasion protein IalB" evidence="2">
    <location>
        <begin position="27"/>
        <end position="226"/>
    </location>
</feature>
<feature type="compositionally biased region" description="Basic residues" evidence="1">
    <location>
        <begin position="47"/>
        <end position="72"/>
    </location>
</feature>
<gene>
    <name evidence="3" type="ORF">DES32_2796</name>
</gene>
<keyword evidence="2" id="KW-0732">Signal</keyword>
<sequence>MIRCTRLAFAATLLLSCGAAAVPARAQDAARTPFLVAANDDDTTGSTHHHKTAKTKKTTTKTSAKKGKKSKAGHAAEADHTKPTQVGSYGDWGAFVAENGDDKTCYVLAQPKSREPANLKRDPGYVFISNRPGEHIHNEISITMGFPMKDDGDAEADVAGTTFDLVSKGRNAWIKNPAEEGHFVAALRHNAKLIVKAASSRGKVTTDTYSLAGVRQALDQAAHECH</sequence>
<dbReference type="EMBL" id="QUMO01000004">
    <property type="protein sequence ID" value="REF84685.1"/>
    <property type="molecule type" value="Genomic_DNA"/>
</dbReference>
<name>A0A3D9YQA3_9HYPH</name>
<protein>
    <recommendedName>
        <fullName evidence="5">Invasion protein IalB</fullName>
    </recommendedName>
</protein>
<proteinExistence type="predicted"/>
<feature type="region of interest" description="Disordered" evidence="1">
    <location>
        <begin position="38"/>
        <end position="84"/>
    </location>
</feature>
<accession>A0A3D9YQA3</accession>